<evidence type="ECO:0000256" key="1">
    <source>
        <dbReference type="SAM" id="MobiDB-lite"/>
    </source>
</evidence>
<comment type="caution">
    <text evidence="2">The sequence shown here is derived from an EMBL/GenBank/DDBJ whole genome shotgun (WGS) entry which is preliminary data.</text>
</comment>
<dbReference type="Proteomes" id="UP001353858">
    <property type="component" value="Unassembled WGS sequence"/>
</dbReference>
<proteinExistence type="predicted"/>
<evidence type="ECO:0000313" key="2">
    <source>
        <dbReference type="EMBL" id="KAK4879866.1"/>
    </source>
</evidence>
<gene>
    <name evidence="2" type="ORF">RN001_008012</name>
</gene>
<feature type="region of interest" description="Disordered" evidence="1">
    <location>
        <begin position="1"/>
        <end position="115"/>
    </location>
</feature>
<organism evidence="2 3">
    <name type="scientific">Aquatica leii</name>
    <dbReference type="NCBI Taxonomy" id="1421715"/>
    <lineage>
        <taxon>Eukaryota</taxon>
        <taxon>Metazoa</taxon>
        <taxon>Ecdysozoa</taxon>
        <taxon>Arthropoda</taxon>
        <taxon>Hexapoda</taxon>
        <taxon>Insecta</taxon>
        <taxon>Pterygota</taxon>
        <taxon>Neoptera</taxon>
        <taxon>Endopterygota</taxon>
        <taxon>Coleoptera</taxon>
        <taxon>Polyphaga</taxon>
        <taxon>Elateriformia</taxon>
        <taxon>Elateroidea</taxon>
        <taxon>Lampyridae</taxon>
        <taxon>Luciolinae</taxon>
        <taxon>Aquatica</taxon>
    </lineage>
</organism>
<feature type="compositionally biased region" description="Basic and acidic residues" evidence="1">
    <location>
        <begin position="18"/>
        <end position="30"/>
    </location>
</feature>
<sequence>MLKYVPMPSISESPTVENKNDESVIIKDNDDTVNNESEAKGALDDLKSDFSQNEDDAPDFQSVHKSSSEEELSSNEDVSVTAQSKPHNSSSDDDEEPPITKRKKSPKSYYGKNKFKWSADAPNQNVCTRCHNIITHVPGIIDPAKRIM</sequence>
<dbReference type="AlphaFoldDB" id="A0AAN7PCS4"/>
<dbReference type="EMBL" id="JARPUR010000003">
    <property type="protein sequence ID" value="KAK4879866.1"/>
    <property type="molecule type" value="Genomic_DNA"/>
</dbReference>
<name>A0AAN7PCS4_9COLE</name>
<accession>A0AAN7PCS4</accession>
<evidence type="ECO:0000313" key="3">
    <source>
        <dbReference type="Proteomes" id="UP001353858"/>
    </source>
</evidence>
<keyword evidence="3" id="KW-1185">Reference proteome</keyword>
<reference evidence="3" key="1">
    <citation type="submission" date="2023-01" db="EMBL/GenBank/DDBJ databases">
        <title>Key to firefly adult light organ development and bioluminescence: homeobox transcription factors regulate luciferase expression and transportation to peroxisome.</title>
        <authorList>
            <person name="Fu X."/>
        </authorList>
    </citation>
    <scope>NUCLEOTIDE SEQUENCE [LARGE SCALE GENOMIC DNA]</scope>
</reference>
<feature type="compositionally biased region" description="Basic and acidic residues" evidence="1">
    <location>
        <begin position="37"/>
        <end position="48"/>
    </location>
</feature>
<protein>
    <submittedName>
        <fullName evidence="2">Uncharacterized protein</fullName>
    </submittedName>
</protein>